<dbReference type="Gene3D" id="3.40.190.10">
    <property type="entry name" value="Periplasmic binding protein-like II"/>
    <property type="match status" value="2"/>
</dbReference>
<dbReference type="NCBIfam" id="TIGR01256">
    <property type="entry name" value="modA"/>
    <property type="match status" value="1"/>
</dbReference>
<dbReference type="PROSITE" id="PS51257">
    <property type="entry name" value="PROKAR_LIPOPROTEIN"/>
    <property type="match status" value="1"/>
</dbReference>
<dbReference type="PANTHER" id="PTHR30632">
    <property type="entry name" value="MOLYBDATE-BINDING PERIPLASMIC PROTEIN"/>
    <property type="match status" value="1"/>
</dbReference>
<gene>
    <name evidence="5" type="primary">modA</name>
    <name evidence="5" type="ORF">PJF56_21530</name>
</gene>
<evidence type="ECO:0000256" key="1">
    <source>
        <dbReference type="ARBA" id="ARBA00009175"/>
    </source>
</evidence>
<evidence type="ECO:0000256" key="2">
    <source>
        <dbReference type="ARBA" id="ARBA00022723"/>
    </source>
</evidence>
<dbReference type="RefSeq" id="WP_283764746.1">
    <property type="nucleotide sequence ID" value="NZ_JAQPOK010000164.1"/>
</dbReference>
<sequence>MIGRRRVIGWGVLGLLSAFTASCVDSPQSPKLTVLLISAASSLQDVMQEIGDIYRQQEQHIQLTYNFGASGSLRYQIEQGAPVDIYISAALKYMDALQAQDLLLPGTRKNLLKNQMVLITAKRNSDISGFTQLKSDRIQKIAIGAPESVPAGAYAKEVLESLHLYQSLEPKFVFAKDVRQVLTYVETGNVDAGMVYRTDANISDRVKIIEFAPENTHSPIAYPVAIIRESKHPEAAQEFVQFLFSQPAQDIFQKYGFMNRE</sequence>
<name>A0ABT7BQI9_9CYAN</name>
<evidence type="ECO:0000256" key="3">
    <source>
        <dbReference type="ARBA" id="ARBA00022729"/>
    </source>
</evidence>
<dbReference type="InterPro" id="IPR041879">
    <property type="entry name" value="YvgL-like_PBP2"/>
</dbReference>
<evidence type="ECO:0000313" key="5">
    <source>
        <dbReference type="EMBL" id="MDJ1181450.1"/>
    </source>
</evidence>
<keyword evidence="3 4" id="KW-0732">Signal</keyword>
<dbReference type="InterPro" id="IPR005950">
    <property type="entry name" value="ModA"/>
</dbReference>
<proteinExistence type="inferred from homology"/>
<comment type="caution">
    <text evidence="5">The sequence shown here is derived from an EMBL/GenBank/DDBJ whole genome shotgun (WGS) entry which is preliminary data.</text>
</comment>
<dbReference type="Pfam" id="PF13531">
    <property type="entry name" value="SBP_bac_11"/>
    <property type="match status" value="1"/>
</dbReference>
<dbReference type="InterPro" id="IPR050682">
    <property type="entry name" value="ModA/WtpA"/>
</dbReference>
<evidence type="ECO:0000256" key="4">
    <source>
        <dbReference type="SAM" id="SignalP"/>
    </source>
</evidence>
<dbReference type="EMBL" id="JAQPOK010000164">
    <property type="protein sequence ID" value="MDJ1181450.1"/>
    <property type="molecule type" value="Genomic_DNA"/>
</dbReference>
<accession>A0ABT7BQI9</accession>
<dbReference type="CDD" id="cd13537">
    <property type="entry name" value="PBP2_YvgL_like"/>
    <property type="match status" value="1"/>
</dbReference>
<protein>
    <submittedName>
        <fullName evidence="5">Molybdate ABC transporter substrate-binding protein</fullName>
    </submittedName>
</protein>
<evidence type="ECO:0000313" key="6">
    <source>
        <dbReference type="Proteomes" id="UP001231370"/>
    </source>
</evidence>
<dbReference type="PANTHER" id="PTHR30632:SF0">
    <property type="entry name" value="SULFATE-BINDING PROTEIN"/>
    <property type="match status" value="1"/>
</dbReference>
<dbReference type="Proteomes" id="UP001231370">
    <property type="component" value="Unassembled WGS sequence"/>
</dbReference>
<comment type="similarity">
    <text evidence="1">Belongs to the bacterial solute-binding protein ModA family.</text>
</comment>
<organism evidence="5 6">
    <name type="scientific">Roseofilum halophilum BLCC-M91</name>
    <dbReference type="NCBI Taxonomy" id="3022259"/>
    <lineage>
        <taxon>Bacteria</taxon>
        <taxon>Bacillati</taxon>
        <taxon>Cyanobacteriota</taxon>
        <taxon>Cyanophyceae</taxon>
        <taxon>Desertifilales</taxon>
        <taxon>Desertifilaceae</taxon>
        <taxon>Roseofilum</taxon>
        <taxon>Roseofilum halophilum</taxon>
    </lineage>
</organism>
<feature type="signal peptide" evidence="4">
    <location>
        <begin position="1"/>
        <end position="23"/>
    </location>
</feature>
<reference evidence="5 6" key="1">
    <citation type="submission" date="2023-01" db="EMBL/GenBank/DDBJ databases">
        <title>Novel diversity within Roseofilum (Cyanobacteria; Desertifilaceae) from marine benthic mats with descriptions of four novel species.</title>
        <authorList>
            <person name="Wang Y."/>
            <person name="Berthold D.E."/>
            <person name="Hu J."/>
            <person name="Lefler F.W."/>
            <person name="Laughinghouse H.D. IV."/>
        </authorList>
    </citation>
    <scope>NUCLEOTIDE SEQUENCE [LARGE SCALE GENOMIC DNA]</scope>
    <source>
        <strain evidence="5 6">BLCC-M91</strain>
    </source>
</reference>
<feature type="chain" id="PRO_5046430512" evidence="4">
    <location>
        <begin position="24"/>
        <end position="261"/>
    </location>
</feature>
<keyword evidence="2" id="KW-0479">Metal-binding</keyword>
<dbReference type="SUPFAM" id="SSF53850">
    <property type="entry name" value="Periplasmic binding protein-like II"/>
    <property type="match status" value="1"/>
</dbReference>
<keyword evidence="6" id="KW-1185">Reference proteome</keyword>
<dbReference type="PIRSF" id="PIRSF004846">
    <property type="entry name" value="ModA"/>
    <property type="match status" value="1"/>
</dbReference>